<sequence length="174" mass="19881">MQWQKSKLNWLRVGDGNSKFYHGFMSSRRRSNTITYLSVNDALVEGVAPIKEAVFQHFQSHFKVVGGDRPEINNLSFKTLSGMDGADLIKSFTMEEVKQAVWDCDSYKSPGPNGVSFGFIKEFWELLKDDLLRFFMKFHRNGKLAGGINSTSLLRYLKLTVLSGLGIFVPFRWL</sequence>
<gene>
    <name evidence="1" type="ORF">VFH_I312720</name>
</gene>
<evidence type="ECO:0008006" key="3">
    <source>
        <dbReference type="Google" id="ProtNLM"/>
    </source>
</evidence>
<protein>
    <recommendedName>
        <fullName evidence="3">Cysteine-rich receptor-like protein kinase</fullName>
    </recommendedName>
</protein>
<dbReference type="Proteomes" id="UP001157006">
    <property type="component" value="Chromosome 1L"/>
</dbReference>
<proteinExistence type="predicted"/>
<reference evidence="1 2" key="1">
    <citation type="submission" date="2023-01" db="EMBL/GenBank/DDBJ databases">
        <authorList>
            <person name="Kreplak J."/>
        </authorList>
    </citation>
    <scope>NUCLEOTIDE SEQUENCE [LARGE SCALE GENOMIC DNA]</scope>
</reference>
<accession>A0AAV0YP13</accession>
<name>A0AAV0YP13_VICFA</name>
<dbReference type="AlphaFoldDB" id="A0AAV0YP13"/>
<evidence type="ECO:0000313" key="2">
    <source>
        <dbReference type="Proteomes" id="UP001157006"/>
    </source>
</evidence>
<dbReference type="EMBL" id="OX451736">
    <property type="protein sequence ID" value="CAI8587706.1"/>
    <property type="molecule type" value="Genomic_DNA"/>
</dbReference>
<keyword evidence="2" id="KW-1185">Reference proteome</keyword>
<evidence type="ECO:0000313" key="1">
    <source>
        <dbReference type="EMBL" id="CAI8587706.1"/>
    </source>
</evidence>
<organism evidence="1 2">
    <name type="scientific">Vicia faba</name>
    <name type="common">Broad bean</name>
    <name type="synonym">Faba vulgaris</name>
    <dbReference type="NCBI Taxonomy" id="3906"/>
    <lineage>
        <taxon>Eukaryota</taxon>
        <taxon>Viridiplantae</taxon>
        <taxon>Streptophyta</taxon>
        <taxon>Embryophyta</taxon>
        <taxon>Tracheophyta</taxon>
        <taxon>Spermatophyta</taxon>
        <taxon>Magnoliopsida</taxon>
        <taxon>eudicotyledons</taxon>
        <taxon>Gunneridae</taxon>
        <taxon>Pentapetalae</taxon>
        <taxon>rosids</taxon>
        <taxon>fabids</taxon>
        <taxon>Fabales</taxon>
        <taxon>Fabaceae</taxon>
        <taxon>Papilionoideae</taxon>
        <taxon>50 kb inversion clade</taxon>
        <taxon>NPAAA clade</taxon>
        <taxon>Hologalegina</taxon>
        <taxon>IRL clade</taxon>
        <taxon>Fabeae</taxon>
        <taxon>Vicia</taxon>
    </lineage>
</organism>